<dbReference type="Gene3D" id="2.60.40.10">
    <property type="entry name" value="Immunoglobulins"/>
    <property type="match status" value="1"/>
</dbReference>
<accession>A0A8C1I509</accession>
<feature type="domain" description="Ig-like" evidence="4">
    <location>
        <begin position="27"/>
        <end position="132"/>
    </location>
</feature>
<name>A0A8C1I509_CYPCA</name>
<keyword evidence="1 3" id="KW-0732">Signal</keyword>
<dbReference type="Pfam" id="PF07686">
    <property type="entry name" value="V-set"/>
    <property type="match status" value="1"/>
</dbReference>
<dbReference type="InterPro" id="IPR007110">
    <property type="entry name" value="Ig-like_dom"/>
</dbReference>
<dbReference type="PANTHER" id="PTHR23268">
    <property type="entry name" value="T-CELL RECEPTOR BETA CHAIN"/>
    <property type="match status" value="1"/>
</dbReference>
<reference evidence="5" key="1">
    <citation type="submission" date="2025-08" db="UniProtKB">
        <authorList>
            <consortium name="Ensembl"/>
        </authorList>
    </citation>
    <scope>IDENTIFICATION</scope>
</reference>
<dbReference type="GO" id="GO:0002376">
    <property type="term" value="P:immune system process"/>
    <property type="evidence" value="ECO:0007669"/>
    <property type="project" value="UniProtKB-KW"/>
</dbReference>
<dbReference type="Proteomes" id="UP000694427">
    <property type="component" value="Unplaced"/>
</dbReference>
<dbReference type="GO" id="GO:0005886">
    <property type="term" value="C:plasma membrane"/>
    <property type="evidence" value="ECO:0007669"/>
    <property type="project" value="TreeGrafter"/>
</dbReference>
<reference evidence="5" key="2">
    <citation type="submission" date="2025-09" db="UniProtKB">
        <authorList>
            <consortium name="Ensembl"/>
        </authorList>
    </citation>
    <scope>IDENTIFICATION</scope>
</reference>
<dbReference type="InterPro" id="IPR036179">
    <property type="entry name" value="Ig-like_dom_sf"/>
</dbReference>
<dbReference type="AlphaFoldDB" id="A0A8C1I509"/>
<dbReference type="InterPro" id="IPR003599">
    <property type="entry name" value="Ig_sub"/>
</dbReference>
<evidence type="ECO:0000256" key="2">
    <source>
        <dbReference type="ARBA" id="ARBA00022859"/>
    </source>
</evidence>
<proteinExistence type="predicted"/>
<evidence type="ECO:0000256" key="3">
    <source>
        <dbReference type="SAM" id="SignalP"/>
    </source>
</evidence>
<keyword evidence="2" id="KW-0391">Immunity</keyword>
<dbReference type="SUPFAM" id="SSF48726">
    <property type="entry name" value="Immunoglobulin"/>
    <property type="match status" value="1"/>
</dbReference>
<feature type="chain" id="PRO_5034806243" description="Ig-like domain-containing protein" evidence="3">
    <location>
        <begin position="27"/>
        <end position="141"/>
    </location>
</feature>
<protein>
    <recommendedName>
        <fullName evidence="4">Ig-like domain-containing protein</fullName>
    </recommendedName>
</protein>
<dbReference type="SMART" id="SM00406">
    <property type="entry name" value="IGv"/>
    <property type="match status" value="1"/>
</dbReference>
<feature type="signal peptide" evidence="3">
    <location>
        <begin position="1"/>
        <end position="26"/>
    </location>
</feature>
<dbReference type="PROSITE" id="PS50835">
    <property type="entry name" value="IG_LIKE"/>
    <property type="match status" value="1"/>
</dbReference>
<evidence type="ECO:0000313" key="6">
    <source>
        <dbReference type="Proteomes" id="UP000694427"/>
    </source>
</evidence>
<dbReference type="GO" id="GO:0007166">
    <property type="term" value="P:cell surface receptor signaling pathway"/>
    <property type="evidence" value="ECO:0007669"/>
    <property type="project" value="TreeGrafter"/>
</dbReference>
<evidence type="ECO:0000259" key="4">
    <source>
        <dbReference type="PROSITE" id="PS50835"/>
    </source>
</evidence>
<dbReference type="InterPro" id="IPR050413">
    <property type="entry name" value="TCR_beta_variable"/>
</dbReference>
<evidence type="ECO:0000313" key="5">
    <source>
        <dbReference type="Ensembl" id="ENSCCRP00010000004.1"/>
    </source>
</evidence>
<dbReference type="InterPro" id="IPR013106">
    <property type="entry name" value="Ig_V-set"/>
</dbReference>
<dbReference type="SMART" id="SM00409">
    <property type="entry name" value="IG"/>
    <property type="match status" value="1"/>
</dbReference>
<sequence>MNMFLSVSFIILLILSLHWDRGSVFSTKVHQSPPDLFKMKGDDAELECQHSISSNNVILWYKQTPGQGLILLGHLMMRIGQKEDDFTGKVELKGDATKSGSLTIKYLSDNDSAVYFCAASPHSDIERQTLIQKLVCVTLTA</sequence>
<evidence type="ECO:0000256" key="1">
    <source>
        <dbReference type="ARBA" id="ARBA00022729"/>
    </source>
</evidence>
<organism evidence="5 6">
    <name type="scientific">Cyprinus carpio</name>
    <name type="common">Common carp</name>
    <dbReference type="NCBI Taxonomy" id="7962"/>
    <lineage>
        <taxon>Eukaryota</taxon>
        <taxon>Metazoa</taxon>
        <taxon>Chordata</taxon>
        <taxon>Craniata</taxon>
        <taxon>Vertebrata</taxon>
        <taxon>Euteleostomi</taxon>
        <taxon>Actinopterygii</taxon>
        <taxon>Neopterygii</taxon>
        <taxon>Teleostei</taxon>
        <taxon>Ostariophysi</taxon>
        <taxon>Cypriniformes</taxon>
        <taxon>Cyprinidae</taxon>
        <taxon>Cyprininae</taxon>
        <taxon>Cyprinus</taxon>
    </lineage>
</organism>
<dbReference type="Ensembl" id="ENSCCRT00010000004.1">
    <property type="protein sequence ID" value="ENSCCRP00010000004.1"/>
    <property type="gene ID" value="ENSCCRG00010000004.1"/>
</dbReference>
<dbReference type="InterPro" id="IPR013783">
    <property type="entry name" value="Ig-like_fold"/>
</dbReference>
<keyword evidence="6" id="KW-1185">Reference proteome</keyword>